<proteinExistence type="inferred from homology"/>
<evidence type="ECO:0000313" key="9">
    <source>
        <dbReference type="Proteomes" id="UP000197424"/>
    </source>
</evidence>
<evidence type="ECO:0000256" key="2">
    <source>
        <dbReference type="ARBA" id="ARBA00004749"/>
    </source>
</evidence>
<evidence type="ECO:0000256" key="3">
    <source>
        <dbReference type="ARBA" id="ARBA00005349"/>
    </source>
</evidence>
<dbReference type="RefSeq" id="WP_172622963.1">
    <property type="nucleotide sequence ID" value="NZ_CP022115.1"/>
</dbReference>
<keyword evidence="6" id="KW-0560">Oxidoreductase</keyword>
<dbReference type="GO" id="GO:0004497">
    <property type="term" value="F:monooxygenase activity"/>
    <property type="evidence" value="ECO:0007669"/>
    <property type="project" value="UniProtKB-KW"/>
</dbReference>
<dbReference type="PANTHER" id="PTHR43876">
    <property type="entry name" value="UBIQUINONE BIOSYNTHESIS MONOOXYGENASE COQ6, MITOCHONDRIAL"/>
    <property type="match status" value="1"/>
</dbReference>
<dbReference type="Gene3D" id="3.30.9.10">
    <property type="entry name" value="D-Amino Acid Oxidase, subunit A, domain 2"/>
    <property type="match status" value="1"/>
</dbReference>
<evidence type="ECO:0000313" key="8">
    <source>
        <dbReference type="EMBL" id="ASJ25027.1"/>
    </source>
</evidence>
<dbReference type="Gene3D" id="3.50.50.60">
    <property type="entry name" value="FAD/NAD(P)-binding domain"/>
    <property type="match status" value="2"/>
</dbReference>
<dbReference type="Proteomes" id="UP000197424">
    <property type="component" value="Chromosome"/>
</dbReference>
<dbReference type="NCBIfam" id="TIGR01988">
    <property type="entry name" value="Ubi-OHases"/>
    <property type="match status" value="1"/>
</dbReference>
<keyword evidence="4" id="KW-0285">Flavoprotein</keyword>
<comment type="pathway">
    <text evidence="2">Cofactor biosynthesis; ubiquinone biosynthesis.</text>
</comment>
<evidence type="ECO:0000256" key="1">
    <source>
        <dbReference type="ARBA" id="ARBA00001974"/>
    </source>
</evidence>
<evidence type="ECO:0000256" key="5">
    <source>
        <dbReference type="ARBA" id="ARBA00022827"/>
    </source>
</evidence>
<dbReference type="InterPro" id="IPR010971">
    <property type="entry name" value="UbiH/COQ6"/>
</dbReference>
<dbReference type="InterPro" id="IPR036188">
    <property type="entry name" value="FAD/NAD-bd_sf"/>
</dbReference>
<dbReference type="Pfam" id="PF01494">
    <property type="entry name" value="FAD_binding_3"/>
    <property type="match status" value="1"/>
</dbReference>
<dbReference type="AlphaFoldDB" id="A0A248LJU6"/>
<dbReference type="InterPro" id="IPR051205">
    <property type="entry name" value="UbiH/COQ6_monooxygenase"/>
</dbReference>
<dbReference type="InterPro" id="IPR002938">
    <property type="entry name" value="FAD-bd"/>
</dbReference>
<reference evidence="9" key="1">
    <citation type="submission" date="2017-06" db="EMBL/GenBank/DDBJ databases">
        <title>Whole genome sequence of Laribacter hongkongensis LHGZ1.</title>
        <authorList>
            <person name="Chen D."/>
            <person name="Wu H."/>
            <person name="Chen J."/>
        </authorList>
    </citation>
    <scope>NUCLEOTIDE SEQUENCE [LARGE SCALE GENOMIC DNA]</scope>
    <source>
        <strain evidence="9">LHGZ1</strain>
    </source>
</reference>
<keyword evidence="5" id="KW-0274">FAD</keyword>
<dbReference type="UniPathway" id="UPA00232"/>
<evidence type="ECO:0000256" key="4">
    <source>
        <dbReference type="ARBA" id="ARBA00022630"/>
    </source>
</evidence>
<organism evidence="8 9">
    <name type="scientific">Laribacter hongkongensis</name>
    <dbReference type="NCBI Taxonomy" id="168471"/>
    <lineage>
        <taxon>Bacteria</taxon>
        <taxon>Pseudomonadati</taxon>
        <taxon>Pseudomonadota</taxon>
        <taxon>Betaproteobacteria</taxon>
        <taxon>Neisseriales</taxon>
        <taxon>Aquaspirillaceae</taxon>
        <taxon>Laribacter</taxon>
    </lineage>
</organism>
<dbReference type="GO" id="GO:0071949">
    <property type="term" value="F:FAD binding"/>
    <property type="evidence" value="ECO:0007669"/>
    <property type="project" value="InterPro"/>
</dbReference>
<accession>A0A248LJU6</accession>
<dbReference type="PRINTS" id="PR00420">
    <property type="entry name" value="RNGMNOXGNASE"/>
</dbReference>
<name>A0A248LJU6_9NEIS</name>
<dbReference type="GeneID" id="75108550"/>
<comment type="similarity">
    <text evidence="3">Belongs to the UbiH/COQ6 family.</text>
</comment>
<protein>
    <submittedName>
        <fullName evidence="8">UbiH</fullName>
    </submittedName>
</protein>
<keyword evidence="7" id="KW-0503">Monooxygenase</keyword>
<dbReference type="PANTHER" id="PTHR43876:SF7">
    <property type="entry name" value="UBIQUINONE BIOSYNTHESIS MONOOXYGENASE COQ6, MITOCHONDRIAL"/>
    <property type="match status" value="1"/>
</dbReference>
<evidence type="ECO:0000256" key="7">
    <source>
        <dbReference type="ARBA" id="ARBA00023033"/>
    </source>
</evidence>
<dbReference type="SUPFAM" id="SSF51905">
    <property type="entry name" value="FAD/NAD(P)-binding domain"/>
    <property type="match status" value="1"/>
</dbReference>
<dbReference type="EMBL" id="CP022115">
    <property type="protein sequence ID" value="ASJ25027.1"/>
    <property type="molecule type" value="Genomic_DNA"/>
</dbReference>
<comment type="cofactor">
    <cofactor evidence="1">
        <name>FAD</name>
        <dbReference type="ChEBI" id="CHEBI:57692"/>
    </cofactor>
</comment>
<gene>
    <name evidence="8" type="primary">ubiH</name>
    <name evidence="8" type="ORF">LHGZ1_2196</name>
</gene>
<sequence>MLPAHADVVIVGGGPVGALIALSARSAGRSVLVVEARPREADVHDPRVLALSHASRELLAAQGMWPDSLPATPIDTVHVSQQATFGRTVLNRRDLGLPHMGCTVAYADLYASARAALLAAGVNVAFGARAVSLRTTRCYATLGVSLAGKEQAVTARLVVLADGGSLVSELPDIRYREHDYQQCAVLARLHPELPHHQVAWERFSANGPMAVLPVGDDLMAVWTQSHAGAARLIELDDEAFVAEFAEAFGDRLGRLTACGPRLAVPLKLRMASRIAGRRVALAGNAAQTMHPIAAQGLNLGLRDAAALAALLARPGDPGEAARLDAYVEMRRIDALAVTGFTHSLAYLFDQHDPVRRAVRGAVMTVLDTLPMARRRFAESMVFGVASR</sequence>
<dbReference type="GO" id="GO:0016705">
    <property type="term" value="F:oxidoreductase activity, acting on paired donors, with incorporation or reduction of molecular oxygen"/>
    <property type="evidence" value="ECO:0007669"/>
    <property type="project" value="InterPro"/>
</dbReference>
<evidence type="ECO:0000256" key="6">
    <source>
        <dbReference type="ARBA" id="ARBA00023002"/>
    </source>
</evidence>
<dbReference type="GO" id="GO:0006744">
    <property type="term" value="P:ubiquinone biosynthetic process"/>
    <property type="evidence" value="ECO:0007669"/>
    <property type="project" value="UniProtKB-UniPathway"/>
</dbReference>